<evidence type="ECO:0000256" key="1">
    <source>
        <dbReference type="SAM" id="SignalP"/>
    </source>
</evidence>
<reference evidence="2 3" key="1">
    <citation type="submission" date="2018-02" db="EMBL/GenBank/DDBJ databases">
        <authorList>
            <person name="Cohen D.B."/>
            <person name="Kent A.D."/>
        </authorList>
    </citation>
    <scope>NUCLEOTIDE SEQUENCE [LARGE SCALE GENOMIC DNA]</scope>
    <source>
        <strain evidence="2">CIP109753</strain>
    </source>
</reference>
<dbReference type="AlphaFoldDB" id="A0A2N9PD35"/>
<dbReference type="RefSeq" id="WP_105196784.1">
    <property type="nucleotide sequence ID" value="NZ_OLKH01000123.1"/>
</dbReference>
<evidence type="ECO:0000313" key="3">
    <source>
        <dbReference type="Proteomes" id="UP000238180"/>
    </source>
</evidence>
<evidence type="ECO:0000313" key="2">
    <source>
        <dbReference type="EMBL" id="SPE78272.1"/>
    </source>
</evidence>
<protein>
    <submittedName>
        <fullName evidence="2">Uncharacterized protein</fullName>
    </submittedName>
</protein>
<name>A0A2N9PD35_9FLAO</name>
<feature type="signal peptide" evidence="1">
    <location>
        <begin position="1"/>
        <end position="19"/>
    </location>
</feature>
<feature type="chain" id="PRO_5014867257" evidence="1">
    <location>
        <begin position="20"/>
        <end position="364"/>
    </location>
</feature>
<sequence length="364" mass="39033">MKKRLLLSFIILSSMLLKGQVGIGTVTPEGILDLNSNTNGLVPPRVELTASNIQAPVLNPQGGAIVAGTIVYNTATAGVSPNDVIPGFYYWDGSKWLLLTSQNTSTPTNWSILGNNNTTPTSNFIGTTNNNDFITKTNNIERLRVTNTGNLGIGTASPTSTLDINGSLRVRNIPTTTSSTQILTSDSSGNIATFNSYLPSDVDGIVASNPVSYSISTPGTVNNINLGLSTSISLPANKSCMIIINYSVPIGISNFPKQEVVGYYGIRFLKNGVEAEAGSRKSTIVNNYEVSSPYGSTADMLTVSNTYIEKLTTGASPVNITYSLNGYIEYYSSFNSTFLFNMWSSSPPNYNWGRATITKQVYIL</sequence>
<organism evidence="2 3">
    <name type="scientific">Flavobacterium columnare</name>
    <dbReference type="NCBI Taxonomy" id="996"/>
    <lineage>
        <taxon>Bacteria</taxon>
        <taxon>Pseudomonadati</taxon>
        <taxon>Bacteroidota</taxon>
        <taxon>Flavobacteriia</taxon>
        <taxon>Flavobacteriales</taxon>
        <taxon>Flavobacteriaceae</taxon>
        <taxon>Flavobacterium</taxon>
    </lineage>
</organism>
<dbReference type="Proteomes" id="UP000238180">
    <property type="component" value="Unassembled WGS sequence"/>
</dbReference>
<dbReference type="EMBL" id="OLKH01000123">
    <property type="protein sequence ID" value="SPE78272.1"/>
    <property type="molecule type" value="Genomic_DNA"/>
</dbReference>
<proteinExistence type="predicted"/>
<accession>A0A2N9PD35</accession>
<keyword evidence="1" id="KW-0732">Signal</keyword>
<gene>
    <name evidence="2" type="ORF">FLACOL_02287</name>
</gene>